<dbReference type="InterPro" id="IPR036291">
    <property type="entry name" value="NAD(P)-bd_dom_sf"/>
</dbReference>
<dbReference type="GO" id="GO:0016646">
    <property type="term" value="F:oxidoreductase activity, acting on the CH-NH group of donors, NAD or NADP as acceptor"/>
    <property type="evidence" value="ECO:0007669"/>
    <property type="project" value="TreeGrafter"/>
</dbReference>
<organism evidence="2 3">
    <name type="scientific">Paenibacillus etheri</name>
    <dbReference type="NCBI Taxonomy" id="1306852"/>
    <lineage>
        <taxon>Bacteria</taxon>
        <taxon>Bacillati</taxon>
        <taxon>Bacillota</taxon>
        <taxon>Bacilli</taxon>
        <taxon>Bacillales</taxon>
        <taxon>Paenibacillaceae</taxon>
        <taxon>Paenibacillus</taxon>
    </lineage>
</organism>
<keyword evidence="3" id="KW-1185">Reference proteome</keyword>
<proteinExistence type="predicted"/>
<dbReference type="EMBL" id="LCZJ02000065">
    <property type="protein sequence ID" value="KTD83440.1"/>
    <property type="molecule type" value="Genomic_DNA"/>
</dbReference>
<name>A0A0W1AQA5_9BACL</name>
<reference evidence="2 3" key="1">
    <citation type="journal article" date="2015" name="Int. Biodeterior. Biodegradation">
        <title>Physiological and genetic screening methods for the isolation of methyl tert-butyl ether-degrading bacteria for bioremediation purposes.</title>
        <authorList>
            <person name="Guisado I.M."/>
            <person name="Purswani J."/>
            <person name="Gonzalez Lopez J."/>
            <person name="Pozo C."/>
        </authorList>
    </citation>
    <scope>NUCLEOTIDE SEQUENCE [LARGE SCALE GENOMIC DNA]</scope>
    <source>
        <strain evidence="2 3">SH7</strain>
    </source>
</reference>
<sequence>MDVVVLGASGTIGKAIVQEALKRKHEVTAAVRNPETFTLEHERLHITTVDVLNSASVAAAVRGHEEVISAYGPALGQAKDLVTAAKAIVEGMQEAGLNRLLVVGGAGSLKTETGELLMDTGNFPAEIKPLAEAHAQAYEIYKNTELDYTYASPAAVVQSGRRTGQFRIGLDRLIFDEDGESMISVEDLAVAMVDELEEGNFSRTRFTVAY</sequence>
<evidence type="ECO:0000313" key="3">
    <source>
        <dbReference type="Proteomes" id="UP000054709"/>
    </source>
</evidence>
<gene>
    <name evidence="2" type="ORF">UQ64_02045</name>
</gene>
<accession>A0A0W1AQA5</accession>
<evidence type="ECO:0000313" key="2">
    <source>
        <dbReference type="EMBL" id="KTD83440.1"/>
    </source>
</evidence>
<feature type="domain" description="NAD(P)-binding" evidence="1">
    <location>
        <begin position="7"/>
        <end position="197"/>
    </location>
</feature>
<dbReference type="RefSeq" id="WP_060626717.1">
    <property type="nucleotide sequence ID" value="NZ_LCZJ02000065.1"/>
</dbReference>
<dbReference type="PANTHER" id="PTHR43355">
    <property type="entry name" value="FLAVIN REDUCTASE (NADPH)"/>
    <property type="match status" value="1"/>
</dbReference>
<dbReference type="SUPFAM" id="SSF51735">
    <property type="entry name" value="NAD(P)-binding Rossmann-fold domains"/>
    <property type="match status" value="1"/>
</dbReference>
<comment type="caution">
    <text evidence="2">The sequence shown here is derived from an EMBL/GenBank/DDBJ whole genome shotgun (WGS) entry which is preliminary data.</text>
</comment>
<dbReference type="Pfam" id="PF13460">
    <property type="entry name" value="NAD_binding_10"/>
    <property type="match status" value="1"/>
</dbReference>
<dbReference type="Proteomes" id="UP000054709">
    <property type="component" value="Unassembled WGS sequence"/>
</dbReference>
<protein>
    <submittedName>
        <fullName evidence="2">3-beta hydroxysteroid dehydrogenase</fullName>
    </submittedName>
</protein>
<dbReference type="AlphaFoldDB" id="A0A0W1AQA5"/>
<dbReference type="PANTHER" id="PTHR43355:SF2">
    <property type="entry name" value="FLAVIN REDUCTASE (NADPH)"/>
    <property type="match status" value="1"/>
</dbReference>
<dbReference type="InterPro" id="IPR051606">
    <property type="entry name" value="Polyketide_Oxido-like"/>
</dbReference>
<dbReference type="InterPro" id="IPR016040">
    <property type="entry name" value="NAD(P)-bd_dom"/>
</dbReference>
<dbReference type="CDD" id="cd05244">
    <property type="entry name" value="BVR-B_like_SDR_a"/>
    <property type="match status" value="1"/>
</dbReference>
<dbReference type="OrthoDB" id="9785372at2"/>
<evidence type="ECO:0000259" key="1">
    <source>
        <dbReference type="Pfam" id="PF13460"/>
    </source>
</evidence>
<dbReference type="Gene3D" id="3.40.50.720">
    <property type="entry name" value="NAD(P)-binding Rossmann-like Domain"/>
    <property type="match status" value="1"/>
</dbReference>